<accession>A0A0E9PN40</accession>
<dbReference type="AlphaFoldDB" id="A0A0E9PN40"/>
<evidence type="ECO:0000313" key="1">
    <source>
        <dbReference type="EMBL" id="JAH05495.1"/>
    </source>
</evidence>
<proteinExistence type="predicted"/>
<reference evidence="1" key="2">
    <citation type="journal article" date="2015" name="Fish Shellfish Immunol.">
        <title>Early steps in the European eel (Anguilla anguilla)-Vibrio vulnificus interaction in the gills: Role of the RtxA13 toxin.</title>
        <authorList>
            <person name="Callol A."/>
            <person name="Pajuelo D."/>
            <person name="Ebbesson L."/>
            <person name="Teles M."/>
            <person name="MacKenzie S."/>
            <person name="Amaro C."/>
        </authorList>
    </citation>
    <scope>NUCLEOTIDE SEQUENCE</scope>
</reference>
<dbReference type="EMBL" id="GBXM01103082">
    <property type="protein sequence ID" value="JAH05495.1"/>
    <property type="molecule type" value="Transcribed_RNA"/>
</dbReference>
<reference evidence="1" key="1">
    <citation type="submission" date="2014-11" db="EMBL/GenBank/DDBJ databases">
        <authorList>
            <person name="Amaro Gonzalez C."/>
        </authorList>
    </citation>
    <scope>NUCLEOTIDE SEQUENCE</scope>
</reference>
<protein>
    <submittedName>
        <fullName evidence="1">Uncharacterized protein</fullName>
    </submittedName>
</protein>
<name>A0A0E9PN40_ANGAN</name>
<organism evidence="1">
    <name type="scientific">Anguilla anguilla</name>
    <name type="common">European freshwater eel</name>
    <name type="synonym">Muraena anguilla</name>
    <dbReference type="NCBI Taxonomy" id="7936"/>
    <lineage>
        <taxon>Eukaryota</taxon>
        <taxon>Metazoa</taxon>
        <taxon>Chordata</taxon>
        <taxon>Craniata</taxon>
        <taxon>Vertebrata</taxon>
        <taxon>Euteleostomi</taxon>
        <taxon>Actinopterygii</taxon>
        <taxon>Neopterygii</taxon>
        <taxon>Teleostei</taxon>
        <taxon>Anguilliformes</taxon>
        <taxon>Anguillidae</taxon>
        <taxon>Anguilla</taxon>
    </lineage>
</organism>
<sequence>MWIVWTMTLRFSNYYVQRIVEACVGVYITETF</sequence>